<organism evidence="2 3">
    <name type="scientific">Phytophthora oleae</name>
    <dbReference type="NCBI Taxonomy" id="2107226"/>
    <lineage>
        <taxon>Eukaryota</taxon>
        <taxon>Sar</taxon>
        <taxon>Stramenopiles</taxon>
        <taxon>Oomycota</taxon>
        <taxon>Peronosporomycetes</taxon>
        <taxon>Peronosporales</taxon>
        <taxon>Peronosporaceae</taxon>
        <taxon>Phytophthora</taxon>
    </lineage>
</organism>
<protein>
    <submittedName>
        <fullName evidence="2">Uncharacterized protein</fullName>
    </submittedName>
</protein>
<sequence>MHRLRDWLERECAQHVHTRHERQRRQSVYQEESRGNRRGAFPEGGAVIRKVRALNNIFASSRSPERIAKLKEAQTFYNFFQLGAMVDIDVRIASTVKLFRRSIVNYPAFNAYFQRADLTKSEKAVFTSITMAEWELVVQLEAVV</sequence>
<name>A0ABD3EYE8_9STRA</name>
<accession>A0ABD3EYE8</accession>
<dbReference type="AlphaFoldDB" id="A0ABD3EYE8"/>
<keyword evidence="3" id="KW-1185">Reference proteome</keyword>
<proteinExistence type="predicted"/>
<evidence type="ECO:0000313" key="2">
    <source>
        <dbReference type="EMBL" id="KAL3659236.1"/>
    </source>
</evidence>
<evidence type="ECO:0000313" key="3">
    <source>
        <dbReference type="Proteomes" id="UP001632037"/>
    </source>
</evidence>
<dbReference type="Proteomes" id="UP001632037">
    <property type="component" value="Unassembled WGS sequence"/>
</dbReference>
<comment type="caution">
    <text evidence="2">The sequence shown here is derived from an EMBL/GenBank/DDBJ whole genome shotgun (WGS) entry which is preliminary data.</text>
</comment>
<gene>
    <name evidence="2" type="ORF">V7S43_015814</name>
</gene>
<reference evidence="2 3" key="1">
    <citation type="submission" date="2024-09" db="EMBL/GenBank/DDBJ databases">
        <title>Genome sequencing and assembly of Phytophthora oleae, isolate VK10A, causative agent of rot of olive drupes.</title>
        <authorList>
            <person name="Conti Taguali S."/>
            <person name="Riolo M."/>
            <person name="La Spada F."/>
            <person name="Cacciola S.O."/>
            <person name="Dionisio G."/>
        </authorList>
    </citation>
    <scope>NUCLEOTIDE SEQUENCE [LARGE SCALE GENOMIC DNA]</scope>
    <source>
        <strain evidence="2 3">VK10A</strain>
    </source>
</reference>
<feature type="region of interest" description="Disordered" evidence="1">
    <location>
        <begin position="18"/>
        <end position="41"/>
    </location>
</feature>
<dbReference type="EMBL" id="JBIMZQ010000048">
    <property type="protein sequence ID" value="KAL3659236.1"/>
    <property type="molecule type" value="Genomic_DNA"/>
</dbReference>
<evidence type="ECO:0000256" key="1">
    <source>
        <dbReference type="SAM" id="MobiDB-lite"/>
    </source>
</evidence>